<feature type="transmembrane region" description="Helical" evidence="1">
    <location>
        <begin position="7"/>
        <end position="26"/>
    </location>
</feature>
<keyword evidence="1" id="KW-0472">Membrane</keyword>
<comment type="caution">
    <text evidence="4">The sequence shown here is derived from an EMBL/GenBank/DDBJ whole genome shotgun (WGS) entry which is preliminary data.</text>
</comment>
<keyword evidence="1" id="KW-0812">Transmembrane</keyword>
<feature type="transmembrane region" description="Helical" evidence="1">
    <location>
        <begin position="32"/>
        <end position="51"/>
    </location>
</feature>
<dbReference type="Proteomes" id="UP000273083">
    <property type="component" value="Unassembled WGS sequence"/>
</dbReference>
<dbReference type="Pfam" id="PF22570">
    <property type="entry name" value="LiaF-TM"/>
    <property type="match status" value="1"/>
</dbReference>
<evidence type="ECO:0000259" key="2">
    <source>
        <dbReference type="Pfam" id="PF09922"/>
    </source>
</evidence>
<dbReference type="PANTHER" id="PTHR40763:SF5">
    <property type="entry name" value="MEMBRANE PROTEIN"/>
    <property type="match status" value="1"/>
</dbReference>
<sequence>MNRSLSGIIIGLIFIALALSIVLKAFGYDFDIFFDGWWTLFIIIPSFVELFHRNNRTSAVIGLGVGILLLLSAQDIIEWQMFGKLMIALIFLMIGLSMIFKRTYKPHQFNTEYASNSGNKNYSAFFGGRNIRFDNQEFTGASISVAFGAIEMDLRNAIVTSDAVIDASAAFGGIDIFVPSNVKVEVDCTPILGGVENKASTPTSSDGRQIPVLYINATCILGGIDIK</sequence>
<accession>A0A3N1XUK7</accession>
<evidence type="ECO:0000259" key="3">
    <source>
        <dbReference type="Pfam" id="PF22570"/>
    </source>
</evidence>
<dbReference type="RefSeq" id="WP_123609078.1">
    <property type="nucleotide sequence ID" value="NZ_RJVG01000004.1"/>
</dbReference>
<dbReference type="AlphaFoldDB" id="A0A3N1XUK7"/>
<evidence type="ECO:0000313" key="4">
    <source>
        <dbReference type="EMBL" id="ROR28577.1"/>
    </source>
</evidence>
<feature type="transmembrane region" description="Helical" evidence="1">
    <location>
        <begin position="58"/>
        <end position="77"/>
    </location>
</feature>
<evidence type="ECO:0000313" key="5">
    <source>
        <dbReference type="Proteomes" id="UP000273083"/>
    </source>
</evidence>
<evidence type="ECO:0000256" key="1">
    <source>
        <dbReference type="SAM" id="Phobius"/>
    </source>
</evidence>
<feature type="transmembrane region" description="Helical" evidence="1">
    <location>
        <begin position="83"/>
        <end position="100"/>
    </location>
</feature>
<feature type="domain" description="LiaF transmembrane" evidence="3">
    <location>
        <begin position="9"/>
        <end position="103"/>
    </location>
</feature>
<dbReference type="PANTHER" id="PTHR40763">
    <property type="entry name" value="MEMBRANE PROTEIN-RELATED"/>
    <property type="match status" value="1"/>
</dbReference>
<dbReference type="InterPro" id="IPR054331">
    <property type="entry name" value="LiaF_TM"/>
</dbReference>
<name>A0A3N1XUK7_9FIRM</name>
<dbReference type="EMBL" id="RJVG01000004">
    <property type="protein sequence ID" value="ROR28577.1"/>
    <property type="molecule type" value="Genomic_DNA"/>
</dbReference>
<dbReference type="Pfam" id="PF09922">
    <property type="entry name" value="LiaF-like_C"/>
    <property type="match status" value="1"/>
</dbReference>
<reference evidence="4 5" key="1">
    <citation type="submission" date="2018-11" db="EMBL/GenBank/DDBJ databases">
        <title>Genomic Encyclopedia of Type Strains, Phase IV (KMG-IV): sequencing the most valuable type-strain genomes for metagenomic binning, comparative biology and taxonomic classification.</title>
        <authorList>
            <person name="Goeker M."/>
        </authorList>
    </citation>
    <scope>NUCLEOTIDE SEQUENCE [LARGE SCALE GENOMIC DNA]</scope>
    <source>
        <strain evidence="4 5">DSM 26537</strain>
    </source>
</reference>
<dbReference type="InterPro" id="IPR024425">
    <property type="entry name" value="LiaF-like_C"/>
</dbReference>
<feature type="domain" description="Cell wall-active antibiotics response LiaF-like C-terminal" evidence="2">
    <location>
        <begin position="125"/>
        <end position="197"/>
    </location>
</feature>
<keyword evidence="5" id="KW-1185">Reference proteome</keyword>
<proteinExistence type="predicted"/>
<keyword evidence="1" id="KW-1133">Transmembrane helix</keyword>
<protein>
    <submittedName>
        <fullName evidence="4">Putative membrane protein</fullName>
    </submittedName>
</protein>
<gene>
    <name evidence="4" type="ORF">EDD66_104164</name>
</gene>
<organism evidence="4 5">
    <name type="scientific">Mobilisporobacter senegalensis</name>
    <dbReference type="NCBI Taxonomy" id="1329262"/>
    <lineage>
        <taxon>Bacteria</taxon>
        <taxon>Bacillati</taxon>
        <taxon>Bacillota</taxon>
        <taxon>Clostridia</taxon>
        <taxon>Lachnospirales</taxon>
        <taxon>Lachnospiraceae</taxon>
        <taxon>Mobilisporobacter</taxon>
    </lineage>
</organism>
<dbReference type="OrthoDB" id="3636235at2"/>